<accession>A0A438AE58</accession>
<dbReference type="SUPFAM" id="SSF88874">
    <property type="entry name" value="Receptor-binding domain of short tail fibre protein gp12"/>
    <property type="match status" value="1"/>
</dbReference>
<dbReference type="RefSeq" id="WP_127907457.1">
    <property type="nucleotide sequence ID" value="NZ_RQXX01000006.1"/>
</dbReference>
<organism evidence="2 3">
    <name type="scientific">Mesobaculum littorinae</name>
    <dbReference type="NCBI Taxonomy" id="2486419"/>
    <lineage>
        <taxon>Bacteria</taxon>
        <taxon>Pseudomonadati</taxon>
        <taxon>Pseudomonadota</taxon>
        <taxon>Alphaproteobacteria</taxon>
        <taxon>Rhodobacterales</taxon>
        <taxon>Roseobacteraceae</taxon>
        <taxon>Mesobaculum</taxon>
    </lineage>
</organism>
<evidence type="ECO:0000313" key="3">
    <source>
        <dbReference type="Proteomes" id="UP000285908"/>
    </source>
</evidence>
<name>A0A438AE58_9RHOB</name>
<gene>
    <name evidence="2" type="ORF">EKE94_15020</name>
</gene>
<comment type="caution">
    <text evidence="2">The sequence shown here is derived from an EMBL/GenBank/DDBJ whole genome shotgun (WGS) entry which is preliminary data.</text>
</comment>
<dbReference type="InterPro" id="IPR037053">
    <property type="entry name" value="Phage_tail_collar_dom_sf"/>
</dbReference>
<dbReference type="Proteomes" id="UP000285908">
    <property type="component" value="Unassembled WGS sequence"/>
</dbReference>
<reference evidence="2 3" key="1">
    <citation type="submission" date="2018-11" db="EMBL/GenBank/DDBJ databases">
        <title>Mesobaculum littorinae gen. nov., sp. nov., isolated from Littorina scabra that represents a novel genus of the order Rhodobacteraceae.</title>
        <authorList>
            <person name="Li F."/>
        </authorList>
    </citation>
    <scope>NUCLEOTIDE SEQUENCE [LARGE SCALE GENOMIC DNA]</scope>
    <source>
        <strain evidence="2 3">M0103</strain>
    </source>
</reference>
<dbReference type="EMBL" id="RQXX01000006">
    <property type="protein sequence ID" value="RVV96981.1"/>
    <property type="molecule type" value="Genomic_DNA"/>
</dbReference>
<dbReference type="AlphaFoldDB" id="A0A438AE58"/>
<dbReference type="Gene3D" id="3.90.1340.10">
    <property type="entry name" value="Phage tail collar domain"/>
    <property type="match status" value="1"/>
</dbReference>
<dbReference type="OrthoDB" id="9810174at2"/>
<keyword evidence="3" id="KW-1185">Reference proteome</keyword>
<sequence length="172" mass="18328">MSEPFIGEIRMFAGNFAPKGWAFCEGQLLPVYTYQALFSLIGTTYGGDGRSSFGLPDMRGRLPVDQGSGPALTQRTIGERSGSETVTLGVENIPPHIHAFRASTSDATLTEPQNALPAKGVGVQFYREESADVPMADSAIGVAGGNHAHYNMMPALCVTFIISLIGIYPSRS</sequence>
<feature type="domain" description="Phage tail collar" evidence="1">
    <location>
        <begin position="7"/>
        <end position="63"/>
    </location>
</feature>
<evidence type="ECO:0000313" key="2">
    <source>
        <dbReference type="EMBL" id="RVV96981.1"/>
    </source>
</evidence>
<protein>
    <submittedName>
        <fullName evidence="2">Phage tail protein</fullName>
    </submittedName>
</protein>
<proteinExistence type="predicted"/>
<dbReference type="InterPro" id="IPR011083">
    <property type="entry name" value="Phage_tail_collar_dom"/>
</dbReference>
<evidence type="ECO:0000259" key="1">
    <source>
        <dbReference type="Pfam" id="PF07484"/>
    </source>
</evidence>
<dbReference type="Pfam" id="PF07484">
    <property type="entry name" value="Collar"/>
    <property type="match status" value="1"/>
</dbReference>